<feature type="compositionally biased region" description="Basic residues" evidence="1">
    <location>
        <begin position="127"/>
        <end position="137"/>
    </location>
</feature>
<feature type="compositionally biased region" description="Low complexity" evidence="1">
    <location>
        <begin position="82"/>
        <end position="100"/>
    </location>
</feature>
<comment type="caution">
    <text evidence="2">The sequence shown here is derived from an EMBL/GenBank/DDBJ whole genome shotgun (WGS) entry which is preliminary data.</text>
</comment>
<dbReference type="AlphaFoldDB" id="A0A8T0PCG9"/>
<reference evidence="2" key="1">
    <citation type="submission" date="2020-05" db="EMBL/GenBank/DDBJ databases">
        <title>WGS assembly of Panicum virgatum.</title>
        <authorList>
            <person name="Lovell J.T."/>
            <person name="Jenkins J."/>
            <person name="Shu S."/>
            <person name="Juenger T.E."/>
            <person name="Schmutz J."/>
        </authorList>
    </citation>
    <scope>NUCLEOTIDE SEQUENCE</scope>
    <source>
        <strain evidence="2">AP13</strain>
    </source>
</reference>
<dbReference type="Proteomes" id="UP000823388">
    <property type="component" value="Chromosome 8N"/>
</dbReference>
<organism evidence="2 3">
    <name type="scientific">Panicum virgatum</name>
    <name type="common">Blackwell switchgrass</name>
    <dbReference type="NCBI Taxonomy" id="38727"/>
    <lineage>
        <taxon>Eukaryota</taxon>
        <taxon>Viridiplantae</taxon>
        <taxon>Streptophyta</taxon>
        <taxon>Embryophyta</taxon>
        <taxon>Tracheophyta</taxon>
        <taxon>Spermatophyta</taxon>
        <taxon>Magnoliopsida</taxon>
        <taxon>Liliopsida</taxon>
        <taxon>Poales</taxon>
        <taxon>Poaceae</taxon>
        <taxon>PACMAD clade</taxon>
        <taxon>Panicoideae</taxon>
        <taxon>Panicodae</taxon>
        <taxon>Paniceae</taxon>
        <taxon>Panicinae</taxon>
        <taxon>Panicum</taxon>
        <taxon>Panicum sect. Hiantes</taxon>
    </lineage>
</organism>
<feature type="compositionally biased region" description="Low complexity" evidence="1">
    <location>
        <begin position="178"/>
        <end position="190"/>
    </location>
</feature>
<dbReference type="EMBL" id="CM029052">
    <property type="protein sequence ID" value="KAG2558658.1"/>
    <property type="molecule type" value="Genomic_DNA"/>
</dbReference>
<evidence type="ECO:0000256" key="1">
    <source>
        <dbReference type="SAM" id="MobiDB-lite"/>
    </source>
</evidence>
<keyword evidence="3" id="KW-1185">Reference proteome</keyword>
<feature type="compositionally biased region" description="Basic and acidic residues" evidence="1">
    <location>
        <begin position="108"/>
        <end position="126"/>
    </location>
</feature>
<feature type="compositionally biased region" description="Gly residues" evidence="1">
    <location>
        <begin position="138"/>
        <end position="151"/>
    </location>
</feature>
<feature type="region of interest" description="Disordered" evidence="1">
    <location>
        <begin position="50"/>
        <end position="190"/>
    </location>
</feature>
<sequence>MANRPARHDVVPCRCSLCHRRDAVPAVLCLRRARAWPSGRPERTACRCVELPKSPADPPRESRRWGGRQGEQEEQRPRRLLRTAPASATAAGDASSAASGDGVGADRAAAEGEDRRRERKGAAEFGRRRRWKRRKGRTGGGRGRGRPGAVGGLEEAVEAKRGEAKRGGGLGRRGKGRAIGPGRARAGPRA</sequence>
<accession>A0A8T0PCG9</accession>
<proteinExistence type="predicted"/>
<evidence type="ECO:0000313" key="3">
    <source>
        <dbReference type="Proteomes" id="UP000823388"/>
    </source>
</evidence>
<name>A0A8T0PCG9_PANVG</name>
<feature type="compositionally biased region" description="Basic and acidic residues" evidence="1">
    <location>
        <begin position="157"/>
        <end position="166"/>
    </location>
</feature>
<evidence type="ECO:0000313" key="2">
    <source>
        <dbReference type="EMBL" id="KAG2558658.1"/>
    </source>
</evidence>
<protein>
    <submittedName>
        <fullName evidence="2">Uncharacterized protein</fullName>
    </submittedName>
</protein>
<feature type="compositionally biased region" description="Basic and acidic residues" evidence="1">
    <location>
        <begin position="58"/>
        <end position="77"/>
    </location>
</feature>
<gene>
    <name evidence="2" type="ORF">PVAP13_8NG284004</name>
</gene>